<evidence type="ECO:0000313" key="9">
    <source>
        <dbReference type="Proteomes" id="UP001583280"/>
    </source>
</evidence>
<feature type="transmembrane region" description="Helical" evidence="6">
    <location>
        <begin position="119"/>
        <end position="137"/>
    </location>
</feature>
<feature type="transmembrane region" description="Helical" evidence="6">
    <location>
        <begin position="34"/>
        <end position="56"/>
    </location>
</feature>
<comment type="subcellular location">
    <subcellularLocation>
        <location evidence="1">Membrane</location>
        <topology evidence="1">Multi-pass membrane protein</topology>
    </subcellularLocation>
</comment>
<dbReference type="Proteomes" id="UP001583280">
    <property type="component" value="Unassembled WGS sequence"/>
</dbReference>
<reference evidence="8 9" key="1">
    <citation type="journal article" date="2024" name="IMA Fungus">
        <title>IMA Genome - F19 : A genome assembly and annotation guide to empower mycologists, including annotated draft genome sequences of Ceratocystis pirilliformis, Diaporthe australafricana, Fusarium ophioides, Paecilomyces lecythidis, and Sporothrix stenoceras.</title>
        <authorList>
            <person name="Aylward J."/>
            <person name="Wilson A.M."/>
            <person name="Visagie C.M."/>
            <person name="Spraker J."/>
            <person name="Barnes I."/>
            <person name="Buitendag C."/>
            <person name="Ceriani C."/>
            <person name="Del Mar Angel L."/>
            <person name="du Plessis D."/>
            <person name="Fuchs T."/>
            <person name="Gasser K."/>
            <person name="Kramer D."/>
            <person name="Li W."/>
            <person name="Munsamy K."/>
            <person name="Piso A."/>
            <person name="Price J.L."/>
            <person name="Sonnekus B."/>
            <person name="Thomas C."/>
            <person name="van der Nest A."/>
            <person name="van Dijk A."/>
            <person name="van Heerden A."/>
            <person name="van Vuuren N."/>
            <person name="Yilmaz N."/>
            <person name="Duong T.A."/>
            <person name="van der Merwe N.A."/>
            <person name="Wingfield M.J."/>
            <person name="Wingfield B.D."/>
        </authorList>
    </citation>
    <scope>NUCLEOTIDE SEQUENCE [LARGE SCALE GENOMIC DNA]</scope>
    <source>
        <strain evidence="8 9">CMW 12675</strain>
    </source>
</reference>
<evidence type="ECO:0000256" key="3">
    <source>
        <dbReference type="ARBA" id="ARBA00022989"/>
    </source>
</evidence>
<evidence type="ECO:0000259" key="7">
    <source>
        <dbReference type="Pfam" id="PF20684"/>
    </source>
</evidence>
<proteinExistence type="inferred from homology"/>
<sequence length="271" mass="30775">MSSLPVINGTEVVTEPPPGYICDFDNPKQKNAVAAYWIVAVFGFLSTLFCGQRLYVNAVVRKRLWWDDLLVILGFVSSWIIQIFILEGFVHKYIGTHLWEISADKFYTFCKWATYVNPILYVYPTVFCKVALQMFYLQLGNMSFRYKAAIYMLIFATVGSGIGILFSSIFICSPIRKGWDFRITSGSCIDRPAMYQATAGIGMATDVLIFAIPIPMVMRLQMSRRHRVGLIFLFFVGSITVITSIVRLVLLVTSLYEDDLPWSAGLITIWV</sequence>
<evidence type="ECO:0000256" key="2">
    <source>
        <dbReference type="ARBA" id="ARBA00022692"/>
    </source>
</evidence>
<keyword evidence="2 6" id="KW-0812">Transmembrane</keyword>
<feature type="domain" description="Rhodopsin" evidence="7">
    <location>
        <begin position="53"/>
        <end position="270"/>
    </location>
</feature>
<dbReference type="InterPro" id="IPR052337">
    <property type="entry name" value="SAT4-like"/>
</dbReference>
<keyword evidence="4 6" id="KW-0472">Membrane</keyword>
<accession>A0ABR3Z4T0</accession>
<keyword evidence="3 6" id="KW-1133">Transmembrane helix</keyword>
<dbReference type="PANTHER" id="PTHR33048">
    <property type="entry name" value="PTH11-LIKE INTEGRAL MEMBRANE PROTEIN (AFU_ORTHOLOGUE AFUA_5G11245)"/>
    <property type="match status" value="1"/>
</dbReference>
<feature type="transmembrane region" description="Helical" evidence="6">
    <location>
        <begin position="193"/>
        <end position="218"/>
    </location>
</feature>
<comment type="caution">
    <text evidence="8">The sequence shown here is derived from an EMBL/GenBank/DDBJ whole genome shotgun (WGS) entry which is preliminary data.</text>
</comment>
<feature type="transmembrane region" description="Helical" evidence="6">
    <location>
        <begin position="68"/>
        <end position="90"/>
    </location>
</feature>
<evidence type="ECO:0000256" key="1">
    <source>
        <dbReference type="ARBA" id="ARBA00004141"/>
    </source>
</evidence>
<keyword evidence="9" id="KW-1185">Reference proteome</keyword>
<dbReference type="Pfam" id="PF20684">
    <property type="entry name" value="Fung_rhodopsin"/>
    <property type="match status" value="1"/>
</dbReference>
<protein>
    <recommendedName>
        <fullName evidence="7">Rhodopsin domain-containing protein</fullName>
    </recommendedName>
</protein>
<evidence type="ECO:0000256" key="5">
    <source>
        <dbReference type="ARBA" id="ARBA00038359"/>
    </source>
</evidence>
<evidence type="ECO:0000256" key="6">
    <source>
        <dbReference type="SAM" id="Phobius"/>
    </source>
</evidence>
<dbReference type="InterPro" id="IPR049326">
    <property type="entry name" value="Rhodopsin_dom_fungi"/>
</dbReference>
<name>A0ABR3Z4T0_9PEZI</name>
<feature type="transmembrane region" description="Helical" evidence="6">
    <location>
        <begin position="149"/>
        <end position="173"/>
    </location>
</feature>
<evidence type="ECO:0000313" key="8">
    <source>
        <dbReference type="EMBL" id="KAL1894808.1"/>
    </source>
</evidence>
<evidence type="ECO:0000256" key="4">
    <source>
        <dbReference type="ARBA" id="ARBA00023136"/>
    </source>
</evidence>
<dbReference type="EMBL" id="JAWDJO010000084">
    <property type="protein sequence ID" value="KAL1894808.1"/>
    <property type="molecule type" value="Genomic_DNA"/>
</dbReference>
<gene>
    <name evidence="8" type="ORF">Cpir12675_003503</name>
</gene>
<comment type="similarity">
    <text evidence="5">Belongs to the SAT4 family.</text>
</comment>
<dbReference type="PANTHER" id="PTHR33048:SF124">
    <property type="entry name" value="INTEGRAL MEMBRANE PROTEIN"/>
    <property type="match status" value="1"/>
</dbReference>
<feature type="transmembrane region" description="Helical" evidence="6">
    <location>
        <begin position="230"/>
        <end position="256"/>
    </location>
</feature>
<organism evidence="8 9">
    <name type="scientific">Ceratocystis pirilliformis</name>
    <dbReference type="NCBI Taxonomy" id="259994"/>
    <lineage>
        <taxon>Eukaryota</taxon>
        <taxon>Fungi</taxon>
        <taxon>Dikarya</taxon>
        <taxon>Ascomycota</taxon>
        <taxon>Pezizomycotina</taxon>
        <taxon>Sordariomycetes</taxon>
        <taxon>Hypocreomycetidae</taxon>
        <taxon>Microascales</taxon>
        <taxon>Ceratocystidaceae</taxon>
        <taxon>Ceratocystis</taxon>
    </lineage>
</organism>